<organism evidence="2 3">
    <name type="scientific">Monodon monoceros</name>
    <name type="common">Narwhal</name>
    <name type="synonym">Ceratodon monodon</name>
    <dbReference type="NCBI Taxonomy" id="40151"/>
    <lineage>
        <taxon>Eukaryota</taxon>
        <taxon>Metazoa</taxon>
        <taxon>Chordata</taxon>
        <taxon>Craniata</taxon>
        <taxon>Vertebrata</taxon>
        <taxon>Euteleostomi</taxon>
        <taxon>Mammalia</taxon>
        <taxon>Eutheria</taxon>
        <taxon>Laurasiatheria</taxon>
        <taxon>Artiodactyla</taxon>
        <taxon>Whippomorpha</taxon>
        <taxon>Cetacea</taxon>
        <taxon>Odontoceti</taxon>
        <taxon>Monodontidae</taxon>
        <taxon>Monodon</taxon>
    </lineage>
</organism>
<accession>A0A4U1FIA9</accession>
<proteinExistence type="predicted"/>
<feature type="compositionally biased region" description="Basic and acidic residues" evidence="1">
    <location>
        <begin position="282"/>
        <end position="292"/>
    </location>
</feature>
<dbReference type="Proteomes" id="UP000308365">
    <property type="component" value="Unassembled WGS sequence"/>
</dbReference>
<sequence length="457" mass="49929">MSKTIGSLQRVAVLEVQQDEGSPNDEVSVNSDGGGIRKALEISDDSCPPWPPPRILPQLTTPVPLPDHPSTAAQTEIQAATKVTCILHVSFNPGNSTTHHDSVKFCDSAPVLPSLRAQLQALEICADSVCFTALESRAYAEENPESGQQVNLHGNDGDTIPPPAAPIRPPIRPPLDPVHELDKLSLSDGADNEIITIATGRWGRRDVPLATHQAGLIYHKCSDLEKDSRSRVIFAPMLIRSWKSQVSLPRNASFTTTSGASDAVLANDRDLENVNPSGKAQRQKDTEGHSSKQDNLAVTAVALQDHMLHDLQLRNLSIADHSKTKDKCTNVHSWTENRSKSLKRNTKAIIDTGLKKTTQGPKAEDPEKEYVLDPKPPPLTLAQKLGLFEPPPLPLSSDEWEKVKQRSFLQGESMQPCPTCKEEFELRPQVFSVSLDKQARGAFSSAAFMFPCVPQGE</sequence>
<comment type="caution">
    <text evidence="2">The sequence shown here is derived from an EMBL/GenBank/DDBJ whole genome shotgun (WGS) entry which is preliminary data.</text>
</comment>
<dbReference type="PANTHER" id="PTHR14991:SF0">
    <property type="entry name" value="RING FINGER PROTEIN 32"/>
    <property type="match status" value="1"/>
</dbReference>
<evidence type="ECO:0000256" key="1">
    <source>
        <dbReference type="SAM" id="MobiDB-lite"/>
    </source>
</evidence>
<protein>
    <submittedName>
        <fullName evidence="2">Uncharacterized protein</fullName>
    </submittedName>
</protein>
<dbReference type="AlphaFoldDB" id="A0A4U1FIA9"/>
<dbReference type="PANTHER" id="PTHR14991">
    <property type="entry name" value="RING FINGER PROTEIN 32"/>
    <property type="match status" value="1"/>
</dbReference>
<dbReference type="EMBL" id="RWIC01000111">
    <property type="protein sequence ID" value="TKC49681.1"/>
    <property type="molecule type" value="Genomic_DNA"/>
</dbReference>
<reference evidence="3" key="1">
    <citation type="journal article" date="2019" name="IScience">
        <title>Narwhal Genome Reveals Long-Term Low Genetic Diversity despite Current Large Abundance Size.</title>
        <authorList>
            <person name="Westbury M.V."/>
            <person name="Petersen B."/>
            <person name="Garde E."/>
            <person name="Heide-Jorgensen M.P."/>
            <person name="Lorenzen E.D."/>
        </authorList>
    </citation>
    <scope>NUCLEOTIDE SEQUENCE [LARGE SCALE GENOMIC DNA]</scope>
</reference>
<gene>
    <name evidence="2" type="ORF">EI555_007410</name>
</gene>
<dbReference type="InterPro" id="IPR042862">
    <property type="entry name" value="RNF32"/>
</dbReference>
<evidence type="ECO:0000313" key="2">
    <source>
        <dbReference type="EMBL" id="TKC49681.1"/>
    </source>
</evidence>
<name>A0A4U1FIA9_MONMO</name>
<feature type="region of interest" description="Disordered" evidence="1">
    <location>
        <begin position="259"/>
        <end position="294"/>
    </location>
</feature>
<evidence type="ECO:0000313" key="3">
    <source>
        <dbReference type="Proteomes" id="UP000308365"/>
    </source>
</evidence>